<organism evidence="7">
    <name type="scientific">Oryza sativa subsp. japonica</name>
    <name type="common">Rice</name>
    <dbReference type="NCBI Taxonomy" id="39947"/>
    <lineage>
        <taxon>Eukaryota</taxon>
        <taxon>Viridiplantae</taxon>
        <taxon>Streptophyta</taxon>
        <taxon>Embryophyta</taxon>
        <taxon>Tracheophyta</taxon>
        <taxon>Spermatophyta</taxon>
        <taxon>Magnoliopsida</taxon>
        <taxon>Liliopsida</taxon>
        <taxon>Poales</taxon>
        <taxon>Poaceae</taxon>
        <taxon>BOP clade</taxon>
        <taxon>Oryzoideae</taxon>
        <taxon>Oryzeae</taxon>
        <taxon>Oryzinae</taxon>
        <taxon>Oryza</taxon>
        <taxon>Oryza sativa</taxon>
    </lineage>
</organism>
<feature type="compositionally biased region" description="Basic and acidic residues" evidence="5">
    <location>
        <begin position="519"/>
        <end position="532"/>
    </location>
</feature>
<accession>A3BRC9</accession>
<dbReference type="InterPro" id="IPR006564">
    <property type="entry name" value="Znf_PMZ"/>
</dbReference>
<keyword evidence="3" id="KW-0862">Zinc</keyword>
<evidence type="ECO:0000256" key="5">
    <source>
        <dbReference type="SAM" id="MobiDB-lite"/>
    </source>
</evidence>
<reference evidence="7" key="1">
    <citation type="journal article" date="2005" name="PLoS Biol.">
        <title>The genomes of Oryza sativa: a history of duplications.</title>
        <authorList>
            <person name="Yu J."/>
            <person name="Wang J."/>
            <person name="Lin W."/>
            <person name="Li S."/>
            <person name="Li H."/>
            <person name="Zhou J."/>
            <person name="Ni P."/>
            <person name="Dong W."/>
            <person name="Hu S."/>
            <person name="Zeng C."/>
            <person name="Zhang J."/>
            <person name="Zhang Y."/>
            <person name="Li R."/>
            <person name="Xu Z."/>
            <person name="Li S."/>
            <person name="Li X."/>
            <person name="Zheng H."/>
            <person name="Cong L."/>
            <person name="Lin L."/>
            <person name="Yin J."/>
            <person name="Geng J."/>
            <person name="Li G."/>
            <person name="Shi J."/>
            <person name="Liu J."/>
            <person name="Lv H."/>
            <person name="Li J."/>
            <person name="Wang J."/>
            <person name="Deng Y."/>
            <person name="Ran L."/>
            <person name="Shi X."/>
            <person name="Wang X."/>
            <person name="Wu Q."/>
            <person name="Li C."/>
            <person name="Ren X."/>
            <person name="Wang J."/>
            <person name="Wang X."/>
            <person name="Li D."/>
            <person name="Liu D."/>
            <person name="Zhang X."/>
            <person name="Ji Z."/>
            <person name="Zhao W."/>
            <person name="Sun Y."/>
            <person name="Zhang Z."/>
            <person name="Bao J."/>
            <person name="Han Y."/>
            <person name="Dong L."/>
            <person name="Ji J."/>
            <person name="Chen P."/>
            <person name="Wu S."/>
            <person name="Liu J."/>
            <person name="Xiao Y."/>
            <person name="Bu D."/>
            <person name="Tan J."/>
            <person name="Yang L."/>
            <person name="Ye C."/>
            <person name="Zhang J."/>
            <person name="Xu J."/>
            <person name="Zhou Y."/>
            <person name="Yu Y."/>
            <person name="Zhang B."/>
            <person name="Zhuang S."/>
            <person name="Wei H."/>
            <person name="Liu B."/>
            <person name="Lei M."/>
            <person name="Yu H."/>
            <person name="Li Y."/>
            <person name="Xu H."/>
            <person name="Wei S."/>
            <person name="He X."/>
            <person name="Fang L."/>
            <person name="Zhang Z."/>
            <person name="Zhang Y."/>
            <person name="Huang X."/>
            <person name="Su Z."/>
            <person name="Tong W."/>
            <person name="Li J."/>
            <person name="Tong Z."/>
            <person name="Li S."/>
            <person name="Ye J."/>
            <person name="Wang L."/>
            <person name="Fang L."/>
            <person name="Lei T."/>
            <person name="Chen C."/>
            <person name="Chen H."/>
            <person name="Xu Z."/>
            <person name="Li H."/>
            <person name="Huang H."/>
            <person name="Zhang F."/>
            <person name="Xu H."/>
            <person name="Li N."/>
            <person name="Zhao C."/>
            <person name="Li S."/>
            <person name="Dong L."/>
            <person name="Huang Y."/>
            <person name="Li L."/>
            <person name="Xi Y."/>
            <person name="Qi Q."/>
            <person name="Li W."/>
            <person name="Zhang B."/>
            <person name="Hu W."/>
            <person name="Zhang Y."/>
            <person name="Tian X."/>
            <person name="Jiao Y."/>
            <person name="Liang X."/>
            <person name="Jin J."/>
            <person name="Gao L."/>
            <person name="Zheng W."/>
            <person name="Hao B."/>
            <person name="Liu S."/>
            <person name="Wang W."/>
            <person name="Yuan L."/>
            <person name="Cao M."/>
            <person name="McDermott J."/>
            <person name="Samudrala R."/>
            <person name="Wang J."/>
            <person name="Wong G.K."/>
            <person name="Yang H."/>
        </authorList>
    </citation>
    <scope>NUCLEOTIDE SEQUENCE [LARGE SCALE GENOMIC DNA]</scope>
</reference>
<dbReference type="PANTHER" id="PTHR31973:SF187">
    <property type="entry name" value="MUTATOR TRANSPOSASE MUDRA PROTEIN"/>
    <property type="match status" value="1"/>
</dbReference>
<dbReference type="Proteomes" id="UP000007752">
    <property type="component" value="Chromosome 8"/>
</dbReference>
<keyword evidence="1" id="KW-0479">Metal-binding</keyword>
<keyword evidence="2 4" id="KW-0863">Zinc-finger</keyword>
<reference evidence="7" key="2">
    <citation type="submission" date="2008-12" db="EMBL/GenBank/DDBJ databases">
        <title>Improved gene annotation of the rice (Oryza sativa) genomes.</title>
        <authorList>
            <person name="Wang J."/>
            <person name="Li R."/>
            <person name="Fan W."/>
            <person name="Huang Q."/>
            <person name="Zhang J."/>
            <person name="Zhou Y."/>
            <person name="Hu Y."/>
            <person name="Zi S."/>
            <person name="Li J."/>
            <person name="Ni P."/>
            <person name="Zheng H."/>
            <person name="Zhang Y."/>
            <person name="Zhao M."/>
            <person name="Hao Q."/>
            <person name="McDermott J."/>
            <person name="Samudrala R."/>
            <person name="Kristiansen K."/>
            <person name="Wong G.K.-S."/>
        </authorList>
    </citation>
    <scope>NUCLEOTIDE SEQUENCE</scope>
</reference>
<feature type="region of interest" description="Disordered" evidence="5">
    <location>
        <begin position="518"/>
        <end position="559"/>
    </location>
</feature>
<feature type="region of interest" description="Disordered" evidence="5">
    <location>
        <begin position="624"/>
        <end position="656"/>
    </location>
</feature>
<feature type="region of interest" description="Disordered" evidence="5">
    <location>
        <begin position="174"/>
        <end position="205"/>
    </location>
</feature>
<evidence type="ECO:0000256" key="1">
    <source>
        <dbReference type="ARBA" id="ARBA00022723"/>
    </source>
</evidence>
<evidence type="ECO:0000259" key="6">
    <source>
        <dbReference type="PROSITE" id="PS50966"/>
    </source>
</evidence>
<protein>
    <recommendedName>
        <fullName evidence="6">SWIM-type domain-containing protein</fullName>
    </recommendedName>
</protein>
<dbReference type="InterPro" id="IPR058594">
    <property type="entry name" value="PB1-like_dom_pln"/>
</dbReference>
<feature type="compositionally biased region" description="Acidic residues" evidence="5">
    <location>
        <begin position="186"/>
        <end position="200"/>
    </location>
</feature>
<dbReference type="InterPro" id="IPR007527">
    <property type="entry name" value="Znf_SWIM"/>
</dbReference>
<dbReference type="PANTHER" id="PTHR31973">
    <property type="entry name" value="POLYPROTEIN, PUTATIVE-RELATED"/>
    <property type="match status" value="1"/>
</dbReference>
<name>A3BRC9_ORYSJ</name>
<dbReference type="EMBL" id="CM000145">
    <property type="protein sequence ID" value="EAZ42118.1"/>
    <property type="molecule type" value="Genomic_DNA"/>
</dbReference>
<dbReference type="GO" id="GO:0008270">
    <property type="term" value="F:zinc ion binding"/>
    <property type="evidence" value="ECO:0007669"/>
    <property type="project" value="UniProtKB-KW"/>
</dbReference>
<evidence type="ECO:0000313" key="7">
    <source>
        <dbReference type="EMBL" id="EAZ42118.1"/>
    </source>
</evidence>
<sequence length="656" mass="74847">MEDDIWTLNLFRDGVVNGLMHVQKKMDIDIICYFNLVGLIVDIGYSECDFIYYSKKDGRGVASMVAIESDWQVDEMCKQFESEKVANLYIIQRQEEKLKEIKRQKEDPDERREGDTDVEDIFPLAINLLDTGSAPIARRNGNEVAVQHESQPSPLVVNSPLVVVNSSRAKCSQHIAPSTRKGKEDNEGDIVDLCSSDDDGHEATPCRAPNKRKSFQYKEFGVDGCFVKLTNGAQVLAASRRDGNDNLFPLAFGVVGKEDYEGWCWFLQQLKYALGGEGLLGGIKDVFPACEQRFCKRHIHQNFCTASFRGGDLKAYMDSAVYAYTKHNFEIAIEELKKEREGAWEWLTKIPTKHWARHAFDTTCKTDLVVNNISEVFNNYIIDYRDKPIVTMLDLIRTKLMGRFNSNREGIASAQWEITPHYVEKIEVEKRDARYCRVVCAGRGIWQVTCGEMTYAVNIHDRTCGCFKWDVTGVPCKHVVSTIYKSKQHPEDFVHDFFKKLAYQRAYQHSIYHVPSSDDWTKTDTPDIDPPKFSKHPGMPKNNRRKRGDEPSQPSGRARMTTITCSNCHKQGHKCTSCSRKLRLDLQIRKSKHKANRSIPAESSHVQEPRFVANFQEGFGVRVPNSPIVDRGRGRLSKMPSRRDRGRGRSTSGVMN</sequence>
<dbReference type="Pfam" id="PF26130">
    <property type="entry name" value="PB1-like"/>
    <property type="match status" value="1"/>
</dbReference>
<dbReference type="AlphaFoldDB" id="A3BRC9"/>
<dbReference type="Pfam" id="PF04434">
    <property type="entry name" value="SWIM"/>
    <property type="match status" value="1"/>
</dbReference>
<gene>
    <name evidence="7" type="ORF">OsJ_26677</name>
</gene>
<dbReference type="PROSITE" id="PS50966">
    <property type="entry name" value="ZF_SWIM"/>
    <property type="match status" value="1"/>
</dbReference>
<dbReference type="SMART" id="SM00575">
    <property type="entry name" value="ZnF_PMZ"/>
    <property type="match status" value="1"/>
</dbReference>
<evidence type="ECO:0000256" key="4">
    <source>
        <dbReference type="PROSITE-ProRule" id="PRU00325"/>
    </source>
</evidence>
<feature type="domain" description="SWIM-type" evidence="6">
    <location>
        <begin position="455"/>
        <end position="487"/>
    </location>
</feature>
<evidence type="ECO:0000256" key="3">
    <source>
        <dbReference type="ARBA" id="ARBA00022833"/>
    </source>
</evidence>
<evidence type="ECO:0000256" key="2">
    <source>
        <dbReference type="ARBA" id="ARBA00022771"/>
    </source>
</evidence>
<proteinExistence type="predicted"/>